<dbReference type="SMART" id="SM00849">
    <property type="entry name" value="Lactamase_B"/>
    <property type="match status" value="1"/>
</dbReference>
<dbReference type="InterPro" id="IPR050662">
    <property type="entry name" value="Sec-metab_biosynth-thioest"/>
</dbReference>
<accession>A0AAU0UN49</accession>
<protein>
    <submittedName>
        <fullName evidence="2">MBL fold metallo-hydrolase</fullName>
    </submittedName>
</protein>
<proteinExistence type="predicted"/>
<dbReference type="PANTHER" id="PTHR23131:SF4">
    <property type="entry name" value="METALLO-BETA-LACTAMASE SUPERFAMILY POTEIN"/>
    <property type="match status" value="1"/>
</dbReference>
<dbReference type="AlphaFoldDB" id="A0AAU0UN49"/>
<organism evidence="2 3">
    <name type="scientific">Metallumcola ferriviriculae</name>
    <dbReference type="NCBI Taxonomy" id="3039180"/>
    <lineage>
        <taxon>Bacteria</taxon>
        <taxon>Bacillati</taxon>
        <taxon>Bacillota</taxon>
        <taxon>Clostridia</taxon>
        <taxon>Neomoorellales</taxon>
        <taxon>Desulfitibacteraceae</taxon>
        <taxon>Metallumcola</taxon>
    </lineage>
</organism>
<reference evidence="2 3" key="1">
    <citation type="submission" date="2023-04" db="EMBL/GenBank/DDBJ databases">
        <authorList>
            <person name="Hsu D."/>
        </authorList>
    </citation>
    <scope>NUCLEOTIDE SEQUENCE [LARGE SCALE GENOMIC DNA]</scope>
    <source>
        <strain evidence="2 3">MK1</strain>
    </source>
</reference>
<dbReference type="Pfam" id="PF00753">
    <property type="entry name" value="Lactamase_B"/>
    <property type="match status" value="1"/>
</dbReference>
<dbReference type="InterPro" id="IPR001279">
    <property type="entry name" value="Metallo-B-lactamas"/>
</dbReference>
<dbReference type="EMBL" id="CP121694">
    <property type="protein sequence ID" value="WRO21599.1"/>
    <property type="molecule type" value="Genomic_DNA"/>
</dbReference>
<evidence type="ECO:0000313" key="3">
    <source>
        <dbReference type="Proteomes" id="UP001329915"/>
    </source>
</evidence>
<dbReference type="SUPFAM" id="SSF56281">
    <property type="entry name" value="Metallo-hydrolase/oxidoreductase"/>
    <property type="match status" value="1"/>
</dbReference>
<sequence length="323" mass="36321">MTEEIFPGLFRIRVPLPKNPLKAINSYVIKSTDRNLIVDTGLNQEECLAAMQEGLKALGVDIDKTDFFITHLHADHVGLLGALAGEKNRIYCGDPDAFVVRSGVDWGQFLDFARQNGIPETEVQAASSLPGYDYGAGSGLNVISVKEGDLINAGEYSFRCVHTPGHTEGHMCLYDEDKQIILAGDHLLAEITPNISLWGGNDQDPIRDYFNSLDKVAQMEIQCVLPGHRDPFSNYRQRVDELKAHHRERFQEIMEILKPGSATAYQVASLMHWDMSYDRWEQFPVAQKWFATAEANAHLKYLEQEGLLKVEVKDGKIIYQAKI</sequence>
<dbReference type="PANTHER" id="PTHR23131">
    <property type="entry name" value="ENDORIBONUCLEASE LACTB2"/>
    <property type="match status" value="1"/>
</dbReference>
<evidence type="ECO:0000259" key="1">
    <source>
        <dbReference type="SMART" id="SM00849"/>
    </source>
</evidence>
<dbReference type="InterPro" id="IPR036388">
    <property type="entry name" value="WH-like_DNA-bd_sf"/>
</dbReference>
<dbReference type="KEGG" id="dbc:MFMK1_001409"/>
<evidence type="ECO:0000313" key="2">
    <source>
        <dbReference type="EMBL" id="WRO21599.1"/>
    </source>
</evidence>
<dbReference type="Gene3D" id="3.60.15.10">
    <property type="entry name" value="Ribonuclease Z/Hydroxyacylglutathione hydrolase-like"/>
    <property type="match status" value="1"/>
</dbReference>
<dbReference type="InterPro" id="IPR036866">
    <property type="entry name" value="RibonucZ/Hydroxyglut_hydro"/>
</dbReference>
<gene>
    <name evidence="2" type="ORF">MFMK1_001409</name>
</gene>
<feature type="domain" description="Metallo-beta-lactamase" evidence="1">
    <location>
        <begin position="23"/>
        <end position="228"/>
    </location>
</feature>
<dbReference type="Gene3D" id="1.10.10.10">
    <property type="entry name" value="Winged helix-like DNA-binding domain superfamily/Winged helix DNA-binding domain"/>
    <property type="match status" value="1"/>
</dbReference>
<dbReference type="Proteomes" id="UP001329915">
    <property type="component" value="Chromosome"/>
</dbReference>
<name>A0AAU0UN49_9FIRM</name>
<dbReference type="CDD" id="cd07725">
    <property type="entry name" value="TTHA1429-like_MBL-fold"/>
    <property type="match status" value="1"/>
</dbReference>
<dbReference type="RefSeq" id="WP_366924432.1">
    <property type="nucleotide sequence ID" value="NZ_CP121694.1"/>
</dbReference>
<keyword evidence="3" id="KW-1185">Reference proteome</keyword>